<feature type="compositionally biased region" description="Acidic residues" evidence="1">
    <location>
        <begin position="44"/>
        <end position="55"/>
    </location>
</feature>
<dbReference type="AlphaFoldDB" id="A0AAV5V9H2"/>
<accession>A0AAV5V9H2</accession>
<proteinExistence type="predicted"/>
<protein>
    <submittedName>
        <fullName evidence="2">Uncharacterized protein</fullName>
    </submittedName>
</protein>
<sequence>FSFSSDEKKLNLTYNYGTYTFWIQVIQFSRKEEMGKKCLQGGEFEQEDVDKETEEQSSNKSATISVNPPEGGFTSFRIDNEQVVPISGIDPFTILDPIGSRSNELDVDVVLLSGKLKKLLSIEI</sequence>
<gene>
    <name evidence="2" type="ORF">PFISCL1PPCAC_6749</name>
</gene>
<comment type="caution">
    <text evidence="2">The sequence shown here is derived from an EMBL/GenBank/DDBJ whole genome shotgun (WGS) entry which is preliminary data.</text>
</comment>
<dbReference type="Proteomes" id="UP001432322">
    <property type="component" value="Unassembled WGS sequence"/>
</dbReference>
<reference evidence="2" key="1">
    <citation type="submission" date="2023-10" db="EMBL/GenBank/DDBJ databases">
        <title>Genome assembly of Pristionchus species.</title>
        <authorList>
            <person name="Yoshida K."/>
            <person name="Sommer R.J."/>
        </authorList>
    </citation>
    <scope>NUCLEOTIDE SEQUENCE</scope>
    <source>
        <strain evidence="2">RS5133</strain>
    </source>
</reference>
<dbReference type="EMBL" id="BTSY01000002">
    <property type="protein sequence ID" value="GMT15452.1"/>
    <property type="molecule type" value="Genomic_DNA"/>
</dbReference>
<feature type="region of interest" description="Disordered" evidence="1">
    <location>
        <begin position="39"/>
        <end position="70"/>
    </location>
</feature>
<evidence type="ECO:0000313" key="2">
    <source>
        <dbReference type="EMBL" id="GMT15452.1"/>
    </source>
</evidence>
<evidence type="ECO:0000313" key="3">
    <source>
        <dbReference type="Proteomes" id="UP001432322"/>
    </source>
</evidence>
<feature type="compositionally biased region" description="Polar residues" evidence="1">
    <location>
        <begin position="56"/>
        <end position="66"/>
    </location>
</feature>
<evidence type="ECO:0000256" key="1">
    <source>
        <dbReference type="SAM" id="MobiDB-lite"/>
    </source>
</evidence>
<name>A0AAV5V9H2_9BILA</name>
<organism evidence="2 3">
    <name type="scientific">Pristionchus fissidentatus</name>
    <dbReference type="NCBI Taxonomy" id="1538716"/>
    <lineage>
        <taxon>Eukaryota</taxon>
        <taxon>Metazoa</taxon>
        <taxon>Ecdysozoa</taxon>
        <taxon>Nematoda</taxon>
        <taxon>Chromadorea</taxon>
        <taxon>Rhabditida</taxon>
        <taxon>Rhabditina</taxon>
        <taxon>Diplogasteromorpha</taxon>
        <taxon>Diplogasteroidea</taxon>
        <taxon>Neodiplogasteridae</taxon>
        <taxon>Pristionchus</taxon>
    </lineage>
</organism>
<feature type="non-terminal residue" evidence="2">
    <location>
        <position position="1"/>
    </location>
</feature>
<keyword evidence="3" id="KW-1185">Reference proteome</keyword>